<keyword evidence="1" id="KW-0418">Kinase</keyword>
<keyword evidence="2" id="KW-1185">Reference proteome</keyword>
<dbReference type="InterPro" id="IPR042257">
    <property type="entry name" value="DGOK_C"/>
</dbReference>
<accession>A0A371RGL2</accession>
<dbReference type="GO" id="GO:0008671">
    <property type="term" value="F:2-dehydro-3-deoxygalactonokinase activity"/>
    <property type="evidence" value="ECO:0007669"/>
    <property type="project" value="InterPro"/>
</dbReference>
<dbReference type="EMBL" id="QUQO01000001">
    <property type="protein sequence ID" value="RFB04586.1"/>
    <property type="molecule type" value="Genomic_DNA"/>
</dbReference>
<sequence>MSVPGDLICGMWGTTHLTLWRMTGDEGAPVPNIQDSLSGPGAAKINREDFERVVFDLVEPWLDEGISQDILLAGMVGSTIGWVDVPYVACPSTPFFECHSMQCRDAHIYIVPGMSCRNEDGAPNVMRGEETEIAGWLALDPLRREGAHLVVIPGTHTKWVRVEGGIVTGFLTSVAGELFAGFRQSGVIIPIDVELGVEPGSSFLEAVVTAQNNGSLVHDIFSVRARQVLDAEDVTSAAERLSGLIIGADISGALQAMRDGSDVDSVTLIGAPHLQRRYEVALEAFDIKAQTLDAELAATAGLWAIAQRGGLSHAG</sequence>
<dbReference type="Pfam" id="PF05035">
    <property type="entry name" value="DGOK"/>
    <property type="match status" value="1"/>
</dbReference>
<dbReference type="InterPro" id="IPR042258">
    <property type="entry name" value="DGOK_N"/>
</dbReference>
<comment type="caution">
    <text evidence="1">The sequence shown here is derived from an EMBL/GenBank/DDBJ whole genome shotgun (WGS) entry which is preliminary data.</text>
</comment>
<dbReference type="AlphaFoldDB" id="A0A371RGL2"/>
<reference evidence="1 2" key="1">
    <citation type="submission" date="2018-08" db="EMBL/GenBank/DDBJ databases">
        <title>Parvularcula sp. SM1705, isolated from surface water of the South Sea China.</title>
        <authorList>
            <person name="Sun L."/>
        </authorList>
    </citation>
    <scope>NUCLEOTIDE SEQUENCE [LARGE SCALE GENOMIC DNA]</scope>
    <source>
        <strain evidence="1 2">SM1705</strain>
    </source>
</reference>
<dbReference type="InterPro" id="IPR007729">
    <property type="entry name" value="DGOK"/>
</dbReference>
<organism evidence="1 2">
    <name type="scientific">Parvularcula marina</name>
    <dbReference type="NCBI Taxonomy" id="2292771"/>
    <lineage>
        <taxon>Bacteria</taxon>
        <taxon>Pseudomonadati</taxon>
        <taxon>Pseudomonadota</taxon>
        <taxon>Alphaproteobacteria</taxon>
        <taxon>Parvularculales</taxon>
        <taxon>Parvularculaceae</taxon>
        <taxon>Parvularcula</taxon>
    </lineage>
</organism>
<gene>
    <name evidence="1" type="ORF">DX908_04405</name>
</gene>
<keyword evidence="1" id="KW-0808">Transferase</keyword>
<dbReference type="InParanoid" id="A0A371RGL2"/>
<dbReference type="GO" id="GO:0034194">
    <property type="term" value="P:D-galactonate catabolic process"/>
    <property type="evidence" value="ECO:0007669"/>
    <property type="project" value="InterPro"/>
</dbReference>
<evidence type="ECO:0000313" key="2">
    <source>
        <dbReference type="Proteomes" id="UP000264589"/>
    </source>
</evidence>
<dbReference type="Gene3D" id="3.30.420.300">
    <property type="entry name" value="2-keto-3-deoxy-galactonokinase, substrate binding domain"/>
    <property type="match status" value="1"/>
</dbReference>
<evidence type="ECO:0000313" key="1">
    <source>
        <dbReference type="EMBL" id="RFB04586.1"/>
    </source>
</evidence>
<dbReference type="OrthoDB" id="256574at2"/>
<dbReference type="Proteomes" id="UP000264589">
    <property type="component" value="Unassembled WGS sequence"/>
</dbReference>
<name>A0A371RGL2_9PROT</name>
<proteinExistence type="predicted"/>
<dbReference type="Gene3D" id="3.30.420.310">
    <property type="entry name" value="2-keto-3-deoxy-galactonokinase, C-terminal domain"/>
    <property type="match status" value="1"/>
</dbReference>
<dbReference type="RefSeq" id="WP_116391218.1">
    <property type="nucleotide sequence ID" value="NZ_QUQO01000001.1"/>
</dbReference>
<dbReference type="FunCoup" id="A0A371RGL2">
    <property type="interactions" value="31"/>
</dbReference>
<protein>
    <submittedName>
        <fullName evidence="1">2-dehydro-3-deoxygalactonokinase</fullName>
    </submittedName>
</protein>